<dbReference type="SMART" id="SM00867">
    <property type="entry name" value="YceI"/>
    <property type="match status" value="1"/>
</dbReference>
<organism evidence="3 4">
    <name type="scientific">Radiobacillus deserti</name>
    <dbReference type="NCBI Taxonomy" id="2594883"/>
    <lineage>
        <taxon>Bacteria</taxon>
        <taxon>Bacillati</taxon>
        <taxon>Bacillota</taxon>
        <taxon>Bacilli</taxon>
        <taxon>Bacillales</taxon>
        <taxon>Bacillaceae</taxon>
        <taxon>Radiobacillus</taxon>
    </lineage>
</organism>
<protein>
    <submittedName>
        <fullName evidence="3">Polyisoprenoid-binding protein</fullName>
    </submittedName>
</protein>
<name>A0A516KBL6_9BACI</name>
<dbReference type="Proteomes" id="UP000315215">
    <property type="component" value="Chromosome"/>
</dbReference>
<evidence type="ECO:0000256" key="1">
    <source>
        <dbReference type="ARBA" id="ARBA00008812"/>
    </source>
</evidence>
<evidence type="ECO:0000259" key="2">
    <source>
        <dbReference type="SMART" id="SM00867"/>
    </source>
</evidence>
<evidence type="ECO:0000313" key="4">
    <source>
        <dbReference type="Proteomes" id="UP000315215"/>
    </source>
</evidence>
<comment type="similarity">
    <text evidence="1">Belongs to the UPF0312 family.</text>
</comment>
<dbReference type="InterPro" id="IPR036761">
    <property type="entry name" value="TTHA0802/YceI-like_sf"/>
</dbReference>
<dbReference type="Pfam" id="PF04264">
    <property type="entry name" value="YceI"/>
    <property type="match status" value="1"/>
</dbReference>
<evidence type="ECO:0000313" key="3">
    <source>
        <dbReference type="EMBL" id="QDP38789.1"/>
    </source>
</evidence>
<proteinExistence type="inferred from homology"/>
<dbReference type="PANTHER" id="PTHR34406">
    <property type="entry name" value="PROTEIN YCEI"/>
    <property type="match status" value="1"/>
</dbReference>
<dbReference type="InterPro" id="IPR007372">
    <property type="entry name" value="Lipid/polyisoprenoid-bd_YceI"/>
</dbReference>
<dbReference type="EMBL" id="CP041666">
    <property type="protein sequence ID" value="QDP38789.1"/>
    <property type="molecule type" value="Genomic_DNA"/>
</dbReference>
<dbReference type="OrthoDB" id="9811006at2"/>
<accession>A0A516KBL6</accession>
<dbReference type="RefSeq" id="WP_143891542.1">
    <property type="nucleotide sequence ID" value="NZ_CP041666.1"/>
</dbReference>
<dbReference type="SUPFAM" id="SSF101874">
    <property type="entry name" value="YceI-like"/>
    <property type="match status" value="1"/>
</dbReference>
<feature type="domain" description="Lipid/polyisoprenoid-binding YceI-like" evidence="2">
    <location>
        <begin position="5"/>
        <end position="174"/>
    </location>
</feature>
<reference evidence="3 4" key="1">
    <citation type="submission" date="2019-07" db="EMBL/GenBank/DDBJ databases">
        <authorList>
            <person name="Li J."/>
        </authorList>
    </citation>
    <scope>NUCLEOTIDE SEQUENCE [LARGE SCALE GENOMIC DNA]</scope>
    <source>
        <strain evidence="3 4">TKL69</strain>
    </source>
</reference>
<dbReference type="AlphaFoldDB" id="A0A516KBL6"/>
<sequence>MAQTKFKVDPSHSSIDFSVKHMMVSKVKGTFHDFEASIVADPTDLTTADIEVKVDIKSVDTRNEQRDEHLRSADFFDPENHPKMIFKSTNVKKTGEDEYELTGDLSIAGTTKSETFKVTFEGQGQDPWGNQVFGFSAEGKINRSDYGITYNAALETGGVLIGDEIKISIELEATPEA</sequence>
<keyword evidence="4" id="KW-1185">Reference proteome</keyword>
<gene>
    <name evidence="3" type="ORF">FN924_00135</name>
</gene>
<dbReference type="PANTHER" id="PTHR34406:SF1">
    <property type="entry name" value="PROTEIN YCEI"/>
    <property type="match status" value="1"/>
</dbReference>
<dbReference type="KEGG" id="aqt:FN924_00135"/>
<dbReference type="Gene3D" id="2.40.128.110">
    <property type="entry name" value="Lipid/polyisoprenoid-binding, YceI-like"/>
    <property type="match status" value="1"/>
</dbReference>